<dbReference type="AlphaFoldDB" id="A0A087SE25"/>
<feature type="compositionally biased region" description="Low complexity" evidence="6">
    <location>
        <begin position="1"/>
        <end position="10"/>
    </location>
</feature>
<comment type="similarity">
    <text evidence="1 5">Belongs to the E2F/DP family.</text>
</comment>
<feature type="compositionally biased region" description="Low complexity" evidence="6">
    <location>
        <begin position="119"/>
        <end position="141"/>
    </location>
</feature>
<organism evidence="8 9">
    <name type="scientific">Auxenochlorella protothecoides</name>
    <name type="common">Green microalga</name>
    <name type="synonym">Chlorella protothecoides</name>
    <dbReference type="NCBI Taxonomy" id="3075"/>
    <lineage>
        <taxon>Eukaryota</taxon>
        <taxon>Viridiplantae</taxon>
        <taxon>Chlorophyta</taxon>
        <taxon>core chlorophytes</taxon>
        <taxon>Trebouxiophyceae</taxon>
        <taxon>Chlorellales</taxon>
        <taxon>Chlorellaceae</taxon>
        <taxon>Auxenochlorella</taxon>
    </lineage>
</organism>
<evidence type="ECO:0000256" key="1">
    <source>
        <dbReference type="ARBA" id="ARBA00010940"/>
    </source>
</evidence>
<feature type="region of interest" description="Disordered" evidence="6">
    <location>
        <begin position="287"/>
        <end position="309"/>
    </location>
</feature>
<evidence type="ECO:0000259" key="7">
    <source>
        <dbReference type="SMART" id="SM01372"/>
    </source>
</evidence>
<evidence type="ECO:0000256" key="3">
    <source>
        <dbReference type="ARBA" id="ARBA00023125"/>
    </source>
</evidence>
<keyword evidence="9" id="KW-1185">Reference proteome</keyword>
<evidence type="ECO:0000256" key="6">
    <source>
        <dbReference type="SAM" id="MobiDB-lite"/>
    </source>
</evidence>
<protein>
    <submittedName>
        <fullName evidence="8">Transcription factor E2F7</fullName>
    </submittedName>
</protein>
<dbReference type="Proteomes" id="UP000028924">
    <property type="component" value="Unassembled WGS sequence"/>
</dbReference>
<feature type="region of interest" description="Disordered" evidence="6">
    <location>
        <begin position="1"/>
        <end position="141"/>
    </location>
</feature>
<dbReference type="RefSeq" id="XP_011396857.1">
    <property type="nucleotide sequence ID" value="XM_011398555.1"/>
</dbReference>
<dbReference type="EMBL" id="KL662103">
    <property type="protein sequence ID" value="KFM23979.1"/>
    <property type="molecule type" value="Genomic_DNA"/>
</dbReference>
<dbReference type="SUPFAM" id="SSF46785">
    <property type="entry name" value="Winged helix' DNA-binding domain"/>
    <property type="match status" value="1"/>
</dbReference>
<feature type="region of interest" description="Disordered" evidence="6">
    <location>
        <begin position="339"/>
        <end position="359"/>
    </location>
</feature>
<dbReference type="GeneID" id="23615395"/>
<dbReference type="eggNOG" id="KOG2578">
    <property type="taxonomic scope" value="Eukaryota"/>
</dbReference>
<sequence length="430" mass="44907">MEEDAAAVTPPSAPTPALPEESEPGPFAAEASLPPQEEVHALAIPGADLAASPTPEATPAEDGEAGATRGQRRKRESIPPPEDTPPSLDGARPLTSDGYEDEEEEGEKVVASRGRRRNSAAARGEGAAPTPPSGGWSAAAAAPPKSELTLLCERFQRKYGRLGPGGEPRVLLLNDVAASLDVPRRRLYDVINVFESIEVMRRVGKLTYEFAGFQHLPALLAQLLDEEMKGLPTQITVERRLYDISSILCSVGLIQRVYVKKRQPAFEWVYGWRPGDLHAPPPLLPFLGQEGEEGGGGGGGDPGLPAPALGGEALAAPALTIPMPPLSFPGLAGLLPPGLAMPGRAPGEEAGAGGGDAESTAAMQARIMRSQFLQLQQLSEMVSAAPRVPGNPVDEFPGFLPGGMLPTVPPLMVPPPPAVAGQAPSKQGEE</sequence>
<dbReference type="PANTHER" id="PTHR12081:SF7">
    <property type="entry name" value="TRANSCRIPTION FACTOR EFL-3"/>
    <property type="match status" value="1"/>
</dbReference>
<accession>A0A087SE25</accession>
<dbReference type="GO" id="GO:0000978">
    <property type="term" value="F:RNA polymerase II cis-regulatory region sequence-specific DNA binding"/>
    <property type="evidence" value="ECO:0007669"/>
    <property type="project" value="InterPro"/>
</dbReference>
<dbReference type="InterPro" id="IPR015633">
    <property type="entry name" value="E2F"/>
</dbReference>
<dbReference type="KEGG" id="apro:F751_4004"/>
<keyword evidence="3 5" id="KW-0238">DNA-binding</keyword>
<dbReference type="InterPro" id="IPR036388">
    <property type="entry name" value="WH-like_DNA-bd_sf"/>
</dbReference>
<evidence type="ECO:0000256" key="4">
    <source>
        <dbReference type="ARBA" id="ARBA00023163"/>
    </source>
</evidence>
<reference evidence="8 9" key="1">
    <citation type="journal article" date="2014" name="BMC Genomics">
        <title>Oil accumulation mechanisms of the oleaginous microalga Chlorella protothecoides revealed through its genome, transcriptomes, and proteomes.</title>
        <authorList>
            <person name="Gao C."/>
            <person name="Wang Y."/>
            <person name="Shen Y."/>
            <person name="Yan D."/>
            <person name="He X."/>
            <person name="Dai J."/>
            <person name="Wu Q."/>
        </authorList>
    </citation>
    <scope>NUCLEOTIDE SEQUENCE [LARGE SCALE GENOMIC DNA]</scope>
    <source>
        <strain evidence="8 9">0710</strain>
    </source>
</reference>
<dbReference type="InterPro" id="IPR036390">
    <property type="entry name" value="WH_DNA-bd_sf"/>
</dbReference>
<dbReference type="Gene3D" id="1.10.10.10">
    <property type="entry name" value="Winged helix-like DNA-binding domain superfamily/Winged helix DNA-binding domain"/>
    <property type="match status" value="2"/>
</dbReference>
<comment type="subcellular location">
    <subcellularLocation>
        <location evidence="5">Nucleus</location>
    </subcellularLocation>
</comment>
<evidence type="ECO:0000256" key="5">
    <source>
        <dbReference type="RuleBase" id="RU003796"/>
    </source>
</evidence>
<dbReference type="InterPro" id="IPR003316">
    <property type="entry name" value="E2F_WHTH_DNA-bd_dom"/>
</dbReference>
<feature type="domain" description="E2F/DP family winged-helix DNA-binding" evidence="7">
    <location>
        <begin position="143"/>
        <end position="212"/>
    </location>
</feature>
<dbReference type="PANTHER" id="PTHR12081">
    <property type="entry name" value="TRANSCRIPTION FACTOR E2F"/>
    <property type="match status" value="1"/>
</dbReference>
<keyword evidence="5" id="KW-0539">Nucleus</keyword>
<dbReference type="OrthoDB" id="5318at2759"/>
<keyword evidence="2 5" id="KW-0805">Transcription regulation</keyword>
<evidence type="ECO:0000313" key="9">
    <source>
        <dbReference type="Proteomes" id="UP000028924"/>
    </source>
</evidence>
<evidence type="ECO:0000313" key="8">
    <source>
        <dbReference type="EMBL" id="KFM23979.1"/>
    </source>
</evidence>
<dbReference type="GO" id="GO:0000981">
    <property type="term" value="F:DNA-binding transcription factor activity, RNA polymerase II-specific"/>
    <property type="evidence" value="ECO:0007669"/>
    <property type="project" value="TreeGrafter"/>
</dbReference>
<dbReference type="GO" id="GO:0090575">
    <property type="term" value="C:RNA polymerase II transcription regulator complex"/>
    <property type="evidence" value="ECO:0007669"/>
    <property type="project" value="TreeGrafter"/>
</dbReference>
<name>A0A087SE25_AUXPR</name>
<proteinExistence type="inferred from homology"/>
<evidence type="ECO:0000256" key="2">
    <source>
        <dbReference type="ARBA" id="ARBA00023015"/>
    </source>
</evidence>
<feature type="compositionally biased region" description="Low complexity" evidence="6">
    <location>
        <begin position="339"/>
        <end position="349"/>
    </location>
</feature>
<keyword evidence="4 5" id="KW-0804">Transcription</keyword>
<gene>
    <name evidence="8" type="ORF">F751_4004</name>
</gene>
<dbReference type="SMART" id="SM01372">
    <property type="entry name" value="E2F_TDP"/>
    <property type="match status" value="1"/>
</dbReference>
<dbReference type="Pfam" id="PF02319">
    <property type="entry name" value="WHD_E2F_TDP"/>
    <property type="match status" value="1"/>
</dbReference>